<keyword evidence="1" id="KW-0812">Transmembrane</keyword>
<reference evidence="2 3" key="1">
    <citation type="journal article" date="2015" name="Genome Biol. Evol.">
        <title>Comparative Genomics of a Bacterivorous Green Alga Reveals Evolutionary Causalities and Consequences of Phago-Mixotrophic Mode of Nutrition.</title>
        <authorList>
            <person name="Burns J.A."/>
            <person name="Paasch A."/>
            <person name="Narechania A."/>
            <person name="Kim E."/>
        </authorList>
    </citation>
    <scope>NUCLEOTIDE SEQUENCE [LARGE SCALE GENOMIC DNA]</scope>
    <source>
        <strain evidence="2 3">PLY_AMNH</strain>
    </source>
</reference>
<keyword evidence="3" id="KW-1185">Reference proteome</keyword>
<dbReference type="EMBL" id="LGRX02021561">
    <property type="protein sequence ID" value="KAK3256543.1"/>
    <property type="molecule type" value="Genomic_DNA"/>
</dbReference>
<keyword evidence="1" id="KW-1133">Transmembrane helix</keyword>
<gene>
    <name evidence="2" type="ORF">CYMTET_34325</name>
</gene>
<evidence type="ECO:0000256" key="1">
    <source>
        <dbReference type="SAM" id="Phobius"/>
    </source>
</evidence>
<keyword evidence="1" id="KW-0472">Membrane</keyword>
<feature type="transmembrane region" description="Helical" evidence="1">
    <location>
        <begin position="20"/>
        <end position="39"/>
    </location>
</feature>
<evidence type="ECO:0000313" key="2">
    <source>
        <dbReference type="EMBL" id="KAK3256543.1"/>
    </source>
</evidence>
<dbReference type="AlphaFoldDB" id="A0AAE0FBS5"/>
<organism evidence="2 3">
    <name type="scientific">Cymbomonas tetramitiformis</name>
    <dbReference type="NCBI Taxonomy" id="36881"/>
    <lineage>
        <taxon>Eukaryota</taxon>
        <taxon>Viridiplantae</taxon>
        <taxon>Chlorophyta</taxon>
        <taxon>Pyramimonadophyceae</taxon>
        <taxon>Pyramimonadales</taxon>
        <taxon>Pyramimonadaceae</taxon>
        <taxon>Cymbomonas</taxon>
    </lineage>
</organism>
<accession>A0AAE0FBS5</accession>
<comment type="caution">
    <text evidence="2">The sequence shown here is derived from an EMBL/GenBank/DDBJ whole genome shotgun (WGS) entry which is preliminary data.</text>
</comment>
<proteinExistence type="predicted"/>
<protein>
    <submittedName>
        <fullName evidence="2">Uncharacterized protein</fullName>
    </submittedName>
</protein>
<sequence length="72" mass="8452">MVPTTGTAVRRDEQLYLKRVVFGNVFGTLVPGFLSHLFYKPEDDRRWMPRAVTVEEHNIMVLFRSVGHSLWF</sequence>
<evidence type="ECO:0000313" key="3">
    <source>
        <dbReference type="Proteomes" id="UP001190700"/>
    </source>
</evidence>
<name>A0AAE0FBS5_9CHLO</name>
<dbReference type="Proteomes" id="UP001190700">
    <property type="component" value="Unassembled WGS sequence"/>
</dbReference>